<sequence>MGVGAEQLRITDVEVLKRGGIGPVASLRSDACAVGHVGLPWILRPDLDRRYRDQRPSPAHCPPRERPMPGRIILLTGPPGAGKTTVAPLLCANAPGPLAVHLETDSFYRSIRKGWLAPWTPASHGQNQVVAAAMLATAVTYAQGGYEVITDGIITDWVRQVFIDGAREAGVALDFIVLIPDQPIAAERARVRTADPIPDYGPYLTLYGQFTAEDAAHAVDTGGLAPADLAAALREGIEKGRFALGR</sequence>
<proteinExistence type="predicted"/>
<comment type="caution">
    <text evidence="1">The sequence shown here is derived from an EMBL/GenBank/DDBJ whole genome shotgun (WGS) entry which is preliminary data.</text>
</comment>
<protein>
    <submittedName>
        <fullName evidence="1">AAA family ATPase</fullName>
    </submittedName>
</protein>
<name>A0ABW6CR09_9CAUL</name>
<dbReference type="Gene3D" id="3.40.50.300">
    <property type="entry name" value="P-loop containing nucleotide triphosphate hydrolases"/>
    <property type="match status" value="1"/>
</dbReference>
<dbReference type="Pfam" id="PF13671">
    <property type="entry name" value="AAA_33"/>
    <property type="match status" value="1"/>
</dbReference>
<accession>A0ABW6CR09</accession>
<dbReference type="SUPFAM" id="SSF52540">
    <property type="entry name" value="P-loop containing nucleoside triphosphate hydrolases"/>
    <property type="match status" value="1"/>
</dbReference>
<evidence type="ECO:0000313" key="1">
    <source>
        <dbReference type="EMBL" id="MFD3265509.1"/>
    </source>
</evidence>
<evidence type="ECO:0000313" key="2">
    <source>
        <dbReference type="Proteomes" id="UP001598130"/>
    </source>
</evidence>
<dbReference type="Proteomes" id="UP001598130">
    <property type="component" value="Unassembled WGS sequence"/>
</dbReference>
<organism evidence="1 2">
    <name type="scientific">Phenylobacterium ferrooxidans</name>
    <dbReference type="NCBI Taxonomy" id="2982689"/>
    <lineage>
        <taxon>Bacteria</taxon>
        <taxon>Pseudomonadati</taxon>
        <taxon>Pseudomonadota</taxon>
        <taxon>Alphaproteobacteria</taxon>
        <taxon>Caulobacterales</taxon>
        <taxon>Caulobacteraceae</taxon>
        <taxon>Phenylobacterium</taxon>
    </lineage>
</organism>
<dbReference type="EMBL" id="JAOTJD010000034">
    <property type="protein sequence ID" value="MFD3265509.1"/>
    <property type="molecule type" value="Genomic_DNA"/>
</dbReference>
<keyword evidence="2" id="KW-1185">Reference proteome</keyword>
<dbReference type="RefSeq" id="WP_377370923.1">
    <property type="nucleotide sequence ID" value="NZ_JAOTJD010000034.1"/>
</dbReference>
<dbReference type="InterPro" id="IPR027417">
    <property type="entry name" value="P-loop_NTPase"/>
</dbReference>
<reference evidence="1 2" key="1">
    <citation type="submission" date="2022-09" db="EMBL/GenBank/DDBJ databases">
        <title>New species of Phenylobacterium.</title>
        <authorList>
            <person name="Mieszkin S."/>
        </authorList>
    </citation>
    <scope>NUCLEOTIDE SEQUENCE [LARGE SCALE GENOMIC DNA]</scope>
    <source>
        <strain evidence="1 2">HK31-G</strain>
    </source>
</reference>
<gene>
    <name evidence="1" type="ORF">OCL97_16245</name>
</gene>